<dbReference type="InterPro" id="IPR023214">
    <property type="entry name" value="HAD_sf"/>
</dbReference>
<reference evidence="1 2" key="1">
    <citation type="submission" date="2024-04" db="EMBL/GenBank/DDBJ databases">
        <title>Tritrichomonas musculus Genome.</title>
        <authorList>
            <person name="Alves-Ferreira E."/>
            <person name="Grigg M."/>
            <person name="Lorenzi H."/>
            <person name="Galac M."/>
        </authorList>
    </citation>
    <scope>NUCLEOTIDE SEQUENCE [LARGE SCALE GENOMIC DNA]</scope>
    <source>
        <strain evidence="1 2">EAF2021</strain>
    </source>
</reference>
<dbReference type="InterPro" id="IPR041492">
    <property type="entry name" value="HAD_2"/>
</dbReference>
<dbReference type="EMBL" id="JAPFFF010000010">
    <property type="protein sequence ID" value="KAK8880365.1"/>
    <property type="molecule type" value="Genomic_DNA"/>
</dbReference>
<dbReference type="Pfam" id="PF13419">
    <property type="entry name" value="HAD_2"/>
    <property type="match status" value="1"/>
</dbReference>
<evidence type="ECO:0000313" key="1">
    <source>
        <dbReference type="EMBL" id="KAK8880365.1"/>
    </source>
</evidence>
<evidence type="ECO:0008006" key="3">
    <source>
        <dbReference type="Google" id="ProtNLM"/>
    </source>
</evidence>
<evidence type="ECO:0000313" key="2">
    <source>
        <dbReference type="Proteomes" id="UP001470230"/>
    </source>
</evidence>
<name>A0ABR2JNG8_9EUKA</name>
<dbReference type="SUPFAM" id="SSF56784">
    <property type="entry name" value="HAD-like"/>
    <property type="match status" value="1"/>
</dbReference>
<sequence>MKSKFQGIILDIDGTIWNTTGLAAKGYNTAIEKSGTGARKVTTEILQREFGKTLDVISADLWPELSIPDRQNLIANCCKEEHIEVSNNENDITYPGVIDTIKELSSTETFYIVSNCEDGYVELTMKKTGLEPYIKDFECFGKTGKSKSENIKLLIGRNNLKSAVYVGDTQGDANACKEAGIPFIWASYGFGKVSEYMAKIDKFSDLIKIIRG</sequence>
<dbReference type="NCBIfam" id="TIGR01549">
    <property type="entry name" value="HAD-SF-IA-v1"/>
    <property type="match status" value="1"/>
</dbReference>
<dbReference type="InterPro" id="IPR006439">
    <property type="entry name" value="HAD-SF_hydro_IA"/>
</dbReference>
<dbReference type="SFLD" id="SFLDG01129">
    <property type="entry name" value="C1.5:_HAD__Beta-PGM__Phosphata"/>
    <property type="match status" value="1"/>
</dbReference>
<gene>
    <name evidence="1" type="ORF">M9Y10_003034</name>
</gene>
<dbReference type="PANTHER" id="PTHR43434">
    <property type="entry name" value="PHOSPHOGLYCOLATE PHOSPHATASE"/>
    <property type="match status" value="1"/>
</dbReference>
<dbReference type="PANTHER" id="PTHR43434:SF1">
    <property type="entry name" value="PHOSPHOGLYCOLATE PHOSPHATASE"/>
    <property type="match status" value="1"/>
</dbReference>
<protein>
    <recommendedName>
        <fullName evidence="3">HAD family hydrolase</fullName>
    </recommendedName>
</protein>
<organism evidence="1 2">
    <name type="scientific">Tritrichomonas musculus</name>
    <dbReference type="NCBI Taxonomy" id="1915356"/>
    <lineage>
        <taxon>Eukaryota</taxon>
        <taxon>Metamonada</taxon>
        <taxon>Parabasalia</taxon>
        <taxon>Tritrichomonadida</taxon>
        <taxon>Tritrichomonadidae</taxon>
        <taxon>Tritrichomonas</taxon>
    </lineage>
</organism>
<dbReference type="InterPro" id="IPR023198">
    <property type="entry name" value="PGP-like_dom2"/>
</dbReference>
<proteinExistence type="predicted"/>
<dbReference type="InterPro" id="IPR036412">
    <property type="entry name" value="HAD-like_sf"/>
</dbReference>
<comment type="caution">
    <text evidence="1">The sequence shown here is derived from an EMBL/GenBank/DDBJ whole genome shotgun (WGS) entry which is preliminary data.</text>
</comment>
<accession>A0ABR2JNG8</accession>
<dbReference type="Gene3D" id="3.40.50.1000">
    <property type="entry name" value="HAD superfamily/HAD-like"/>
    <property type="match status" value="1"/>
</dbReference>
<dbReference type="SFLD" id="SFLDS00003">
    <property type="entry name" value="Haloacid_Dehalogenase"/>
    <property type="match status" value="1"/>
</dbReference>
<keyword evidence="2" id="KW-1185">Reference proteome</keyword>
<dbReference type="Gene3D" id="1.10.150.240">
    <property type="entry name" value="Putative phosphatase, domain 2"/>
    <property type="match status" value="1"/>
</dbReference>
<dbReference type="Proteomes" id="UP001470230">
    <property type="component" value="Unassembled WGS sequence"/>
</dbReference>
<dbReference type="InterPro" id="IPR050155">
    <property type="entry name" value="HAD-like_hydrolase_sf"/>
</dbReference>